<name>A0ABT9H3A9_9GAMM</name>
<protein>
    <recommendedName>
        <fullName evidence="3">MSHA biogenesis protein MshI</fullName>
    </recommendedName>
</protein>
<gene>
    <name evidence="1" type="ORF">Q3O60_16435</name>
</gene>
<evidence type="ECO:0000313" key="1">
    <source>
        <dbReference type="EMBL" id="MDP4537772.1"/>
    </source>
</evidence>
<dbReference type="Proteomes" id="UP001231616">
    <property type="component" value="Unassembled WGS sequence"/>
</dbReference>
<organism evidence="1 2">
    <name type="scientific">Alkalimonas collagenimarina</name>
    <dbReference type="NCBI Taxonomy" id="400390"/>
    <lineage>
        <taxon>Bacteria</taxon>
        <taxon>Pseudomonadati</taxon>
        <taxon>Pseudomonadota</taxon>
        <taxon>Gammaproteobacteria</taxon>
        <taxon>Alkalimonas</taxon>
    </lineage>
</organism>
<keyword evidence="2" id="KW-1185">Reference proteome</keyword>
<reference evidence="1 2" key="1">
    <citation type="submission" date="2023-08" db="EMBL/GenBank/DDBJ databases">
        <authorList>
            <person name="Joshi A."/>
            <person name="Thite S."/>
        </authorList>
    </citation>
    <scope>NUCLEOTIDE SEQUENCE [LARGE SCALE GENOMIC DNA]</scope>
    <source>
        <strain evidence="1 2">AC40</strain>
    </source>
</reference>
<proteinExistence type="predicted"/>
<dbReference type="EMBL" id="JAUZVZ010000032">
    <property type="protein sequence ID" value="MDP4537772.1"/>
    <property type="molecule type" value="Genomic_DNA"/>
</dbReference>
<accession>A0ABT9H3A9</accession>
<sequence>MWVKLQSVLSKHKSKQKIAALHWKQDSFNIITLDRSASQTKVSQSIKQSFVMEQWPQAVKSLLSELSDLNELVLVLAPEHYQLVQLDKPAVPDSELTSALRWQLKELVSIPVDDMQIDYMDLPTSHQQQQARLQVVVSSKQLLQKMVRLLTKHHLKIDSILPEEWVLKSLIPAQNYPILFLSHQPGQDASIMIVRGRQVCFSRRIRGLQQLDQYSLEDLKQGILDNLGLEVQRSVDYFEGQLKQAPVRHIVLALDTDAQSHIAEFFRQLGFTQVEELQLSSWLPEMTHKEQAEFALPLAAAIETLSGAMQERQLENAS</sequence>
<dbReference type="InterPro" id="IPR043129">
    <property type="entry name" value="ATPase_NBD"/>
</dbReference>
<dbReference type="Gene3D" id="3.30.420.380">
    <property type="match status" value="1"/>
</dbReference>
<dbReference type="SUPFAM" id="SSF53067">
    <property type="entry name" value="Actin-like ATPase domain"/>
    <property type="match status" value="1"/>
</dbReference>
<evidence type="ECO:0000313" key="2">
    <source>
        <dbReference type="Proteomes" id="UP001231616"/>
    </source>
</evidence>
<evidence type="ECO:0008006" key="3">
    <source>
        <dbReference type="Google" id="ProtNLM"/>
    </source>
</evidence>
<comment type="caution">
    <text evidence="1">The sequence shown here is derived from an EMBL/GenBank/DDBJ whole genome shotgun (WGS) entry which is preliminary data.</text>
</comment>
<dbReference type="RefSeq" id="WP_305895021.1">
    <property type="nucleotide sequence ID" value="NZ_JAUZVZ010000032.1"/>
</dbReference>